<dbReference type="EMBL" id="ML978280">
    <property type="protein sequence ID" value="KAF2024915.1"/>
    <property type="molecule type" value="Genomic_DNA"/>
</dbReference>
<dbReference type="OrthoDB" id="410198at2759"/>
<comment type="caution">
    <text evidence="2">The sequence shown here is derived from an EMBL/GenBank/DDBJ whole genome shotgun (WGS) entry which is preliminary data.</text>
</comment>
<organism evidence="2 3">
    <name type="scientific">Setomelanomma holmii</name>
    <dbReference type="NCBI Taxonomy" id="210430"/>
    <lineage>
        <taxon>Eukaryota</taxon>
        <taxon>Fungi</taxon>
        <taxon>Dikarya</taxon>
        <taxon>Ascomycota</taxon>
        <taxon>Pezizomycotina</taxon>
        <taxon>Dothideomycetes</taxon>
        <taxon>Pleosporomycetidae</taxon>
        <taxon>Pleosporales</taxon>
        <taxon>Pleosporineae</taxon>
        <taxon>Phaeosphaeriaceae</taxon>
        <taxon>Setomelanomma</taxon>
    </lineage>
</organism>
<protein>
    <recommendedName>
        <fullName evidence="1">N-acetyltransferase domain-containing protein</fullName>
    </recommendedName>
</protein>
<dbReference type="AlphaFoldDB" id="A0A9P4LH68"/>
<evidence type="ECO:0000259" key="1">
    <source>
        <dbReference type="PROSITE" id="PS51186"/>
    </source>
</evidence>
<dbReference type="Pfam" id="PF00583">
    <property type="entry name" value="Acetyltransf_1"/>
    <property type="match status" value="1"/>
</dbReference>
<sequence>RACEVEAIAFASNALSPLLFPGPMPSDSRHQRILQLVELKKTDPSVRFMHAHDEETKQLVAFAKWHVYDTPEAAAKSDRPMRSFGPGTNREACEAFFGGLSIKKKEHIGHKPHLYLHMLNTDPAFQRRGAGGKLVESGTKMADELGLIAYLESSEAGYGLYKRHGFKEFDAFNLDHSKYGASGIDHTALMIREPTKAEWTRSGPFFTLLPTL</sequence>
<proteinExistence type="predicted"/>
<feature type="domain" description="N-acetyltransferase" evidence="1">
    <location>
        <begin position="49"/>
        <end position="195"/>
    </location>
</feature>
<gene>
    <name evidence="2" type="ORF">EK21DRAFT_77658</name>
</gene>
<feature type="non-terminal residue" evidence="2">
    <location>
        <position position="1"/>
    </location>
</feature>
<dbReference type="InterPro" id="IPR052523">
    <property type="entry name" value="Trichothecene_AcTrans"/>
</dbReference>
<name>A0A9P4LH68_9PLEO</name>
<keyword evidence="3" id="KW-1185">Reference proteome</keyword>
<dbReference type="Proteomes" id="UP000799777">
    <property type="component" value="Unassembled WGS sequence"/>
</dbReference>
<evidence type="ECO:0000313" key="2">
    <source>
        <dbReference type="EMBL" id="KAF2024915.1"/>
    </source>
</evidence>
<dbReference type="PROSITE" id="PS51186">
    <property type="entry name" value="GNAT"/>
    <property type="match status" value="1"/>
</dbReference>
<dbReference type="SUPFAM" id="SSF55729">
    <property type="entry name" value="Acyl-CoA N-acyltransferases (Nat)"/>
    <property type="match status" value="1"/>
</dbReference>
<dbReference type="PANTHER" id="PTHR42791">
    <property type="entry name" value="GNAT FAMILY ACETYLTRANSFERASE"/>
    <property type="match status" value="1"/>
</dbReference>
<dbReference type="Gene3D" id="3.40.630.30">
    <property type="match status" value="1"/>
</dbReference>
<dbReference type="CDD" id="cd04301">
    <property type="entry name" value="NAT_SF"/>
    <property type="match status" value="1"/>
</dbReference>
<dbReference type="GO" id="GO:0016747">
    <property type="term" value="F:acyltransferase activity, transferring groups other than amino-acyl groups"/>
    <property type="evidence" value="ECO:0007669"/>
    <property type="project" value="InterPro"/>
</dbReference>
<reference evidence="2" key="1">
    <citation type="journal article" date="2020" name="Stud. Mycol.">
        <title>101 Dothideomycetes genomes: a test case for predicting lifestyles and emergence of pathogens.</title>
        <authorList>
            <person name="Haridas S."/>
            <person name="Albert R."/>
            <person name="Binder M."/>
            <person name="Bloem J."/>
            <person name="Labutti K."/>
            <person name="Salamov A."/>
            <person name="Andreopoulos B."/>
            <person name="Baker S."/>
            <person name="Barry K."/>
            <person name="Bills G."/>
            <person name="Bluhm B."/>
            <person name="Cannon C."/>
            <person name="Castanera R."/>
            <person name="Culley D."/>
            <person name="Daum C."/>
            <person name="Ezra D."/>
            <person name="Gonzalez J."/>
            <person name="Henrissat B."/>
            <person name="Kuo A."/>
            <person name="Liang C."/>
            <person name="Lipzen A."/>
            <person name="Lutzoni F."/>
            <person name="Magnuson J."/>
            <person name="Mondo S."/>
            <person name="Nolan M."/>
            <person name="Ohm R."/>
            <person name="Pangilinan J."/>
            <person name="Park H.-J."/>
            <person name="Ramirez L."/>
            <person name="Alfaro M."/>
            <person name="Sun H."/>
            <person name="Tritt A."/>
            <person name="Yoshinaga Y."/>
            <person name="Zwiers L.-H."/>
            <person name="Turgeon B."/>
            <person name="Goodwin S."/>
            <person name="Spatafora J."/>
            <person name="Crous P."/>
            <person name="Grigoriev I."/>
        </authorList>
    </citation>
    <scope>NUCLEOTIDE SEQUENCE</scope>
    <source>
        <strain evidence="2">CBS 110217</strain>
    </source>
</reference>
<evidence type="ECO:0000313" key="3">
    <source>
        <dbReference type="Proteomes" id="UP000799777"/>
    </source>
</evidence>
<accession>A0A9P4LH68</accession>
<dbReference type="InterPro" id="IPR000182">
    <property type="entry name" value="GNAT_dom"/>
</dbReference>
<dbReference type="PANTHER" id="PTHR42791:SF14">
    <property type="entry name" value="N-ACETYLTRANSFERASE DOMAIN-CONTAINING PROTEIN"/>
    <property type="match status" value="1"/>
</dbReference>
<dbReference type="InterPro" id="IPR016181">
    <property type="entry name" value="Acyl_CoA_acyltransferase"/>
</dbReference>